<dbReference type="OrthoDB" id="9182830at2"/>
<keyword evidence="3" id="KW-1185">Reference proteome</keyword>
<keyword evidence="1" id="KW-0472">Membrane</keyword>
<feature type="transmembrane region" description="Helical" evidence="1">
    <location>
        <begin position="37"/>
        <end position="56"/>
    </location>
</feature>
<organism evidence="2 3">
    <name type="scientific">Natranaerobius thermophilus (strain ATCC BAA-1301 / DSM 18059 / JW/NM-WN-LF)</name>
    <dbReference type="NCBI Taxonomy" id="457570"/>
    <lineage>
        <taxon>Bacteria</taxon>
        <taxon>Bacillati</taxon>
        <taxon>Bacillota</taxon>
        <taxon>Clostridia</taxon>
        <taxon>Natranaerobiales</taxon>
        <taxon>Natranaerobiaceae</taxon>
        <taxon>Natranaerobius</taxon>
    </lineage>
</organism>
<evidence type="ECO:0000313" key="3">
    <source>
        <dbReference type="Proteomes" id="UP000001683"/>
    </source>
</evidence>
<dbReference type="Proteomes" id="UP000001683">
    <property type="component" value="Chromosome"/>
</dbReference>
<proteinExistence type="predicted"/>
<protein>
    <submittedName>
        <fullName evidence="2">Uncharacterized protein</fullName>
    </submittedName>
</protein>
<feature type="transmembrane region" description="Helical" evidence="1">
    <location>
        <begin position="9"/>
        <end position="25"/>
    </location>
</feature>
<accession>B2A117</accession>
<keyword evidence="1" id="KW-1133">Transmembrane helix</keyword>
<gene>
    <name evidence="2" type="ordered locus">Nther_1056</name>
</gene>
<dbReference type="AlphaFoldDB" id="B2A117"/>
<dbReference type="KEGG" id="nth:Nther_1056"/>
<reference evidence="2 3" key="1">
    <citation type="submission" date="2008-04" db="EMBL/GenBank/DDBJ databases">
        <title>Complete sequence of chromosome of Natranaerobius thermophilus JW/NM-WN-LF.</title>
        <authorList>
            <consortium name="US DOE Joint Genome Institute"/>
            <person name="Copeland A."/>
            <person name="Lucas S."/>
            <person name="Lapidus A."/>
            <person name="Glavina del Rio T."/>
            <person name="Dalin E."/>
            <person name="Tice H."/>
            <person name="Bruce D."/>
            <person name="Goodwin L."/>
            <person name="Pitluck S."/>
            <person name="Chertkov O."/>
            <person name="Brettin T."/>
            <person name="Detter J.C."/>
            <person name="Han C."/>
            <person name="Kuske C.R."/>
            <person name="Schmutz J."/>
            <person name="Larimer F."/>
            <person name="Land M."/>
            <person name="Hauser L."/>
            <person name="Kyrpides N."/>
            <person name="Lykidis A."/>
            <person name="Mesbah N.M."/>
            <person name="Wiegel J."/>
        </authorList>
    </citation>
    <scope>NUCLEOTIDE SEQUENCE [LARGE SCALE GENOMIC DNA]</scope>
    <source>
        <strain evidence="3">ATCC BAA-1301 / DSM 18059 / JW/NM-WN-LF</strain>
    </source>
</reference>
<evidence type="ECO:0000256" key="1">
    <source>
        <dbReference type="SAM" id="Phobius"/>
    </source>
</evidence>
<dbReference type="RefSeq" id="WP_012447517.1">
    <property type="nucleotide sequence ID" value="NC_010718.1"/>
</dbReference>
<sequence length="237" mass="27941">MRFSERFKIIWWIVLIVLATSFLYSRRDYLLDEQVHILEFSIFIIWVGLLLIPLFNEFEMFGFRLRQEIKGLKTEVKGLQNLIQNFVNVNKQIGPSIYMTPPSDASIPVIEERSRSILNEVQKNLDINENVKSKNIPEISDNVSYLFAVRYHIERELRRIWNHRFSTEEHRKRTISIQNILQQLVSAEVIDFRFANVISEVYSICSPAIHGEEVSERRINFVRDIASDLINTLNAIE</sequence>
<dbReference type="eggNOG" id="ENOG5033846">
    <property type="taxonomic scope" value="Bacteria"/>
</dbReference>
<name>B2A117_NATTJ</name>
<dbReference type="HOGENOM" id="CLU_1169668_0_0_9"/>
<dbReference type="STRING" id="457570.Nther_1056"/>
<reference evidence="2 3" key="2">
    <citation type="journal article" date="2011" name="J. Bacteriol.">
        <title>Complete genome sequence of the anaerobic, halophilic alkalithermophile Natranaerobius thermophilus JW/NM-WN-LF.</title>
        <authorList>
            <person name="Zhao B."/>
            <person name="Mesbah N.M."/>
            <person name="Dalin E."/>
            <person name="Goodwin L."/>
            <person name="Nolan M."/>
            <person name="Pitluck S."/>
            <person name="Chertkov O."/>
            <person name="Brettin T.S."/>
            <person name="Han J."/>
            <person name="Larimer F.W."/>
            <person name="Land M.L."/>
            <person name="Hauser L."/>
            <person name="Kyrpides N."/>
            <person name="Wiegel J."/>
        </authorList>
    </citation>
    <scope>NUCLEOTIDE SEQUENCE [LARGE SCALE GENOMIC DNA]</scope>
    <source>
        <strain evidence="3">ATCC BAA-1301 / DSM 18059 / JW/NM-WN-LF</strain>
    </source>
</reference>
<keyword evidence="1" id="KW-0812">Transmembrane</keyword>
<dbReference type="InParanoid" id="B2A117"/>
<dbReference type="EMBL" id="CP001034">
    <property type="protein sequence ID" value="ACB84640.1"/>
    <property type="molecule type" value="Genomic_DNA"/>
</dbReference>
<evidence type="ECO:0000313" key="2">
    <source>
        <dbReference type="EMBL" id="ACB84640.1"/>
    </source>
</evidence>